<dbReference type="PROSITE" id="PS50066">
    <property type="entry name" value="MADS_BOX_2"/>
    <property type="match status" value="1"/>
</dbReference>
<keyword evidence="5" id="KW-0539">Nucleus</keyword>
<keyword evidence="2" id="KW-0805">Transcription regulation</keyword>
<keyword evidence="3" id="KW-0238">DNA-binding</keyword>
<dbReference type="EMBL" id="OX459122">
    <property type="protein sequence ID" value="CAI9106598.1"/>
    <property type="molecule type" value="Genomic_DNA"/>
</dbReference>
<evidence type="ECO:0000256" key="2">
    <source>
        <dbReference type="ARBA" id="ARBA00023015"/>
    </source>
</evidence>
<dbReference type="GO" id="GO:0005634">
    <property type="term" value="C:nucleus"/>
    <property type="evidence" value="ECO:0007669"/>
    <property type="project" value="UniProtKB-SubCell"/>
</dbReference>
<evidence type="ECO:0000256" key="1">
    <source>
        <dbReference type="ARBA" id="ARBA00004123"/>
    </source>
</evidence>
<organism evidence="7 8">
    <name type="scientific">Oldenlandia corymbosa var. corymbosa</name>
    <dbReference type="NCBI Taxonomy" id="529605"/>
    <lineage>
        <taxon>Eukaryota</taxon>
        <taxon>Viridiplantae</taxon>
        <taxon>Streptophyta</taxon>
        <taxon>Embryophyta</taxon>
        <taxon>Tracheophyta</taxon>
        <taxon>Spermatophyta</taxon>
        <taxon>Magnoliopsida</taxon>
        <taxon>eudicotyledons</taxon>
        <taxon>Gunneridae</taxon>
        <taxon>Pentapetalae</taxon>
        <taxon>asterids</taxon>
        <taxon>lamiids</taxon>
        <taxon>Gentianales</taxon>
        <taxon>Rubiaceae</taxon>
        <taxon>Rubioideae</taxon>
        <taxon>Spermacoceae</taxon>
        <taxon>Hedyotis-Oldenlandia complex</taxon>
        <taxon>Oldenlandia</taxon>
    </lineage>
</organism>
<gene>
    <name evidence="7" type="ORF">OLC1_LOCUS15072</name>
</gene>
<protein>
    <submittedName>
        <fullName evidence="7">OLC1v1005790C1</fullName>
    </submittedName>
</protein>
<accession>A0AAV1DFX6</accession>
<dbReference type="Gene3D" id="3.40.1810.10">
    <property type="entry name" value="Transcription factor, MADS-box"/>
    <property type="match status" value="1"/>
</dbReference>
<dbReference type="PANTHER" id="PTHR11945">
    <property type="entry name" value="MADS BOX PROTEIN"/>
    <property type="match status" value="1"/>
</dbReference>
<evidence type="ECO:0000256" key="3">
    <source>
        <dbReference type="ARBA" id="ARBA00023125"/>
    </source>
</evidence>
<dbReference type="SUPFAM" id="SSF55455">
    <property type="entry name" value="SRF-like"/>
    <property type="match status" value="1"/>
</dbReference>
<sequence length="301" mass="32854">MGYGKKKIEIKKIEDRSSRNVTFTKRRQGLFKKARQLESMSGFKIAILVFSPAGKPFCYGDTESAMETLLNSFNHNDSSESMSGCQTEIFANDKSTLLQRQEETECCSRSDEINVPQLTLTGDSSESRIGIGGDDDVDDDVCGCFQSASYFTKPFTTNSEVNTSGKNEGPEPLSVDDYELNCSDPFMSYLIDDETNEEFGFMPAKSSNQTELELGGVHCSELAVSTTDVSRTSSKTEEFGALTTCCSGIVDPSYYELNYGLNCGDPLMGNCFSGERSQAFGCMTNNFVGNSFGFNGAIAAI</sequence>
<dbReference type="GO" id="GO:0000981">
    <property type="term" value="F:DNA-binding transcription factor activity, RNA polymerase II-specific"/>
    <property type="evidence" value="ECO:0007669"/>
    <property type="project" value="TreeGrafter"/>
</dbReference>
<dbReference type="InterPro" id="IPR036879">
    <property type="entry name" value="TF_MADSbox_sf"/>
</dbReference>
<evidence type="ECO:0000259" key="6">
    <source>
        <dbReference type="PROSITE" id="PS50066"/>
    </source>
</evidence>
<dbReference type="PANTHER" id="PTHR11945:SF827">
    <property type="entry name" value="AGAMOUS-LIKE MADS-BOX PROTEIN AGL28"/>
    <property type="match status" value="1"/>
</dbReference>
<feature type="domain" description="MADS-box" evidence="6">
    <location>
        <begin position="3"/>
        <end position="63"/>
    </location>
</feature>
<reference evidence="7" key="1">
    <citation type="submission" date="2023-03" db="EMBL/GenBank/DDBJ databases">
        <authorList>
            <person name="Julca I."/>
        </authorList>
    </citation>
    <scope>NUCLEOTIDE SEQUENCE</scope>
</reference>
<evidence type="ECO:0000256" key="4">
    <source>
        <dbReference type="ARBA" id="ARBA00023163"/>
    </source>
</evidence>
<dbReference type="Proteomes" id="UP001161247">
    <property type="component" value="Chromosome 5"/>
</dbReference>
<proteinExistence type="predicted"/>
<evidence type="ECO:0000256" key="5">
    <source>
        <dbReference type="ARBA" id="ARBA00023242"/>
    </source>
</evidence>
<name>A0AAV1DFX6_OLDCO</name>
<evidence type="ECO:0000313" key="7">
    <source>
        <dbReference type="EMBL" id="CAI9106598.1"/>
    </source>
</evidence>
<keyword evidence="4" id="KW-0804">Transcription</keyword>
<dbReference type="PRINTS" id="PR00404">
    <property type="entry name" value="MADSDOMAIN"/>
</dbReference>
<dbReference type="GO" id="GO:0000978">
    <property type="term" value="F:RNA polymerase II cis-regulatory region sequence-specific DNA binding"/>
    <property type="evidence" value="ECO:0007669"/>
    <property type="project" value="TreeGrafter"/>
</dbReference>
<dbReference type="SMART" id="SM00432">
    <property type="entry name" value="MADS"/>
    <property type="match status" value="1"/>
</dbReference>
<comment type="subcellular location">
    <subcellularLocation>
        <location evidence="1">Nucleus</location>
    </subcellularLocation>
</comment>
<dbReference type="GO" id="GO:0046983">
    <property type="term" value="F:protein dimerization activity"/>
    <property type="evidence" value="ECO:0007669"/>
    <property type="project" value="InterPro"/>
</dbReference>
<dbReference type="InterPro" id="IPR002100">
    <property type="entry name" value="TF_MADSbox"/>
</dbReference>
<dbReference type="CDD" id="cd00120">
    <property type="entry name" value="MADS"/>
    <property type="match status" value="1"/>
</dbReference>
<dbReference type="Pfam" id="PF00319">
    <property type="entry name" value="SRF-TF"/>
    <property type="match status" value="1"/>
</dbReference>
<evidence type="ECO:0000313" key="8">
    <source>
        <dbReference type="Proteomes" id="UP001161247"/>
    </source>
</evidence>
<keyword evidence="8" id="KW-1185">Reference proteome</keyword>
<dbReference type="AlphaFoldDB" id="A0AAV1DFX6"/>